<protein>
    <submittedName>
        <fullName evidence="3">Uncharacterized protein</fullName>
    </submittedName>
</protein>
<dbReference type="Pfam" id="PF04403">
    <property type="entry name" value="PqiA"/>
    <property type="match status" value="1"/>
</dbReference>
<feature type="transmembrane region" description="Helical" evidence="2">
    <location>
        <begin position="369"/>
        <end position="392"/>
    </location>
</feature>
<evidence type="ECO:0000313" key="3">
    <source>
        <dbReference type="EMBL" id="CAD9343789.1"/>
    </source>
</evidence>
<dbReference type="PANTHER" id="PTHR34730">
    <property type="entry name" value="UNNAMED PRODUCT"/>
    <property type="match status" value="1"/>
</dbReference>
<feature type="transmembrane region" description="Helical" evidence="2">
    <location>
        <begin position="214"/>
        <end position="238"/>
    </location>
</feature>
<feature type="compositionally biased region" description="Basic and acidic residues" evidence="1">
    <location>
        <begin position="51"/>
        <end position="66"/>
    </location>
</feature>
<gene>
    <name evidence="3" type="ORF">DBRI1063_LOCUS18018</name>
</gene>
<keyword evidence="2" id="KW-0812">Transmembrane</keyword>
<dbReference type="AlphaFoldDB" id="A0A7S2ELC0"/>
<name>A0A7S2ELC0_9STRA</name>
<dbReference type="PANTHER" id="PTHR34730:SF1">
    <property type="entry name" value="PARAQUAT-INDUCIBLE PROTEIN A"/>
    <property type="match status" value="1"/>
</dbReference>
<keyword evidence="2" id="KW-1133">Transmembrane helix</keyword>
<feature type="transmembrane region" description="Helical" evidence="2">
    <location>
        <begin position="258"/>
        <end position="279"/>
    </location>
</feature>
<feature type="transmembrane region" description="Helical" evidence="2">
    <location>
        <begin position="620"/>
        <end position="642"/>
    </location>
</feature>
<feature type="region of interest" description="Disordered" evidence="1">
    <location>
        <begin position="17"/>
        <end position="98"/>
    </location>
</feature>
<feature type="transmembrane region" description="Helical" evidence="2">
    <location>
        <begin position="117"/>
        <end position="136"/>
    </location>
</feature>
<proteinExistence type="predicted"/>
<sequence>MVESAETKEQQQLISGLFFSAGNDGVDTISKSSFRTKKKESGIQSTTTEEPSNRDILEDDKQHDLEEPLIPPSETEDKEVSTADLSDEDDDVNNLEIDSNNEIPTRYSLALHSTTPLLIRILVPLLLLGSHGMFIYGQFEPMWQLNLDTNITDIWFNATTTMTQKAFDQLHKPHEIHIDYHENRVVETFTYGDAINKLWVAAGLPSKTGTRISAVLLILFSGIWPHLKLFVLHLYWWIPRFEKERTTCFFWLSSLGKWSLADVFVVCIMIGVLNLDLVLDPESIKAGLLGELPMAVSYVKKNYTPEKLCETFIHKHCDSKPKFLEKLECKACTTFVNYMYNDPEFMHKEGKNILKGIHTSGSGDGTLRIVGLSGIYLFCVAVLLSLVMGVWIDYYDHKARVYNADKRRSLALSSSSMDGADMMESGQNKSIGEKVRSCCDDMKLLSARLQGSFFSGFSYILLIIFTGGTATIVYHAITEDTMERVVKGAIAKLAHEILDVSWYKPYSLWSLVKVTGAAGGADNLLMSTVAVFLVFGPAVRNGLLIITQIIPMTASAHLFFANTIRALGAFCAWEVFVVAGFMVMLQMPSITNTIIERSECKEVEDDGKCLDVEYNFTKEIWMVVVGGFFLVFASFVTTRIAFSALNPYHDGDLGGPYCCCSCSSLSCKRCNCRRRRVEEGGEVLPLVMSDSPEDNSEQDALLTSEVQQENEQETLE</sequence>
<dbReference type="EMBL" id="HBGN01027889">
    <property type="protein sequence ID" value="CAD9343789.1"/>
    <property type="molecule type" value="Transcribed_RNA"/>
</dbReference>
<organism evidence="3">
    <name type="scientific">Ditylum brightwellii</name>
    <dbReference type="NCBI Taxonomy" id="49249"/>
    <lineage>
        <taxon>Eukaryota</taxon>
        <taxon>Sar</taxon>
        <taxon>Stramenopiles</taxon>
        <taxon>Ochrophyta</taxon>
        <taxon>Bacillariophyta</taxon>
        <taxon>Mediophyceae</taxon>
        <taxon>Lithodesmiophycidae</taxon>
        <taxon>Lithodesmiales</taxon>
        <taxon>Lithodesmiaceae</taxon>
        <taxon>Ditylum</taxon>
    </lineage>
</organism>
<dbReference type="InterPro" id="IPR007498">
    <property type="entry name" value="PqiA-like"/>
</dbReference>
<accession>A0A7S2ELC0</accession>
<feature type="transmembrane region" description="Helical" evidence="2">
    <location>
        <begin position="514"/>
        <end position="536"/>
    </location>
</feature>
<feature type="transmembrane region" description="Helical" evidence="2">
    <location>
        <begin position="567"/>
        <end position="587"/>
    </location>
</feature>
<evidence type="ECO:0000256" key="2">
    <source>
        <dbReference type="SAM" id="Phobius"/>
    </source>
</evidence>
<reference evidence="3" key="1">
    <citation type="submission" date="2021-01" db="EMBL/GenBank/DDBJ databases">
        <authorList>
            <person name="Corre E."/>
            <person name="Pelletier E."/>
            <person name="Niang G."/>
            <person name="Scheremetjew M."/>
            <person name="Finn R."/>
            <person name="Kale V."/>
            <person name="Holt S."/>
            <person name="Cochrane G."/>
            <person name="Meng A."/>
            <person name="Brown T."/>
            <person name="Cohen L."/>
        </authorList>
    </citation>
    <scope>NUCLEOTIDE SEQUENCE</scope>
    <source>
        <strain evidence="3">Pop2</strain>
    </source>
</reference>
<feature type="transmembrane region" description="Helical" evidence="2">
    <location>
        <begin position="453"/>
        <end position="477"/>
    </location>
</feature>
<feature type="region of interest" description="Disordered" evidence="1">
    <location>
        <begin position="683"/>
        <end position="716"/>
    </location>
</feature>
<keyword evidence="2" id="KW-0472">Membrane</keyword>
<evidence type="ECO:0000256" key="1">
    <source>
        <dbReference type="SAM" id="MobiDB-lite"/>
    </source>
</evidence>